<evidence type="ECO:0008006" key="2">
    <source>
        <dbReference type="Google" id="ProtNLM"/>
    </source>
</evidence>
<organism evidence="1">
    <name type="scientific">Salmonella enterica</name>
    <name type="common">Salmonella choleraesuis</name>
    <dbReference type="NCBI Taxonomy" id="28901"/>
    <lineage>
        <taxon>Bacteria</taxon>
        <taxon>Pseudomonadati</taxon>
        <taxon>Pseudomonadota</taxon>
        <taxon>Gammaproteobacteria</taxon>
        <taxon>Enterobacterales</taxon>
        <taxon>Enterobacteriaceae</taxon>
        <taxon>Salmonella</taxon>
    </lineage>
</organism>
<comment type="caution">
    <text evidence="1">The sequence shown here is derived from an EMBL/GenBank/DDBJ whole genome shotgun (WGS) entry which is preliminary data.</text>
</comment>
<accession>A0A747XAT3</accession>
<reference evidence="1" key="2">
    <citation type="submission" date="2020-02" db="EMBL/GenBank/DDBJ databases">
        <authorList>
            <consortium name="NCBI Pathogen Detection Project"/>
        </authorList>
    </citation>
    <scope>NUCLEOTIDE SEQUENCE</scope>
    <source>
        <strain evidence="1">MA.CIT_D2.17</strain>
    </source>
</reference>
<proteinExistence type="predicted"/>
<sequence>MVDLDLENFFTRVNHDVLMSRIAKRVSRVSDKRELSLIRRFLSAGVM</sequence>
<dbReference type="AlphaFoldDB" id="A0A747XAT3"/>
<protein>
    <recommendedName>
        <fullName evidence="2">Reverse transcriptase domain-containing protein</fullName>
    </recommendedName>
</protein>
<evidence type="ECO:0000313" key="1">
    <source>
        <dbReference type="EMBL" id="HAF4687215.1"/>
    </source>
</evidence>
<reference evidence="1" key="1">
    <citation type="journal article" date="2018" name="Genome Biol.">
        <title>SKESA: strategic k-mer extension for scrupulous assemblies.</title>
        <authorList>
            <person name="Souvorov A."/>
            <person name="Agarwala R."/>
            <person name="Lipman D.J."/>
        </authorList>
    </citation>
    <scope>NUCLEOTIDE SEQUENCE</scope>
    <source>
        <strain evidence="1">MA.CIT_D2.17</strain>
    </source>
</reference>
<name>A0A747XAT3_SALER</name>
<dbReference type="EMBL" id="DAAVGJ010000025">
    <property type="protein sequence ID" value="HAF4687215.1"/>
    <property type="molecule type" value="Genomic_DNA"/>
</dbReference>
<gene>
    <name evidence="1" type="ORF">G8N23_004987</name>
</gene>